<dbReference type="AlphaFoldDB" id="A0A5D2N1G8"/>
<evidence type="ECO:0000256" key="1">
    <source>
        <dbReference type="SAM" id="MobiDB-lite"/>
    </source>
</evidence>
<organism evidence="2 3">
    <name type="scientific">Gossypium tomentosum</name>
    <name type="common">Hawaiian cotton</name>
    <name type="synonym">Gossypium sandvicense</name>
    <dbReference type="NCBI Taxonomy" id="34277"/>
    <lineage>
        <taxon>Eukaryota</taxon>
        <taxon>Viridiplantae</taxon>
        <taxon>Streptophyta</taxon>
        <taxon>Embryophyta</taxon>
        <taxon>Tracheophyta</taxon>
        <taxon>Spermatophyta</taxon>
        <taxon>Magnoliopsida</taxon>
        <taxon>eudicotyledons</taxon>
        <taxon>Gunneridae</taxon>
        <taxon>Pentapetalae</taxon>
        <taxon>rosids</taxon>
        <taxon>malvids</taxon>
        <taxon>Malvales</taxon>
        <taxon>Malvaceae</taxon>
        <taxon>Malvoideae</taxon>
        <taxon>Gossypium</taxon>
    </lineage>
</organism>
<accession>A0A5D2N1G8</accession>
<feature type="region of interest" description="Disordered" evidence="1">
    <location>
        <begin position="87"/>
        <end position="124"/>
    </location>
</feature>
<evidence type="ECO:0000313" key="2">
    <source>
        <dbReference type="EMBL" id="TYH97368.1"/>
    </source>
</evidence>
<protein>
    <submittedName>
        <fullName evidence="2">Uncharacterized protein</fullName>
    </submittedName>
</protein>
<feature type="compositionally biased region" description="Low complexity" evidence="1">
    <location>
        <begin position="87"/>
        <end position="97"/>
    </location>
</feature>
<name>A0A5D2N1G8_GOSTO</name>
<proteinExistence type="predicted"/>
<evidence type="ECO:0000313" key="3">
    <source>
        <dbReference type="Proteomes" id="UP000322667"/>
    </source>
</evidence>
<reference evidence="2 3" key="1">
    <citation type="submission" date="2019-07" db="EMBL/GenBank/DDBJ databases">
        <title>WGS assembly of Gossypium tomentosum.</title>
        <authorList>
            <person name="Chen Z.J."/>
            <person name="Sreedasyam A."/>
            <person name="Ando A."/>
            <person name="Song Q."/>
            <person name="De L."/>
            <person name="Hulse-Kemp A."/>
            <person name="Ding M."/>
            <person name="Ye W."/>
            <person name="Kirkbride R."/>
            <person name="Jenkins J."/>
            <person name="Plott C."/>
            <person name="Lovell J."/>
            <person name="Lin Y.-M."/>
            <person name="Vaughn R."/>
            <person name="Liu B."/>
            <person name="Li W."/>
            <person name="Simpson S."/>
            <person name="Scheffler B."/>
            <person name="Saski C."/>
            <person name="Grover C."/>
            <person name="Hu G."/>
            <person name="Conover J."/>
            <person name="Carlson J."/>
            <person name="Shu S."/>
            <person name="Boston L."/>
            <person name="Williams M."/>
            <person name="Peterson D."/>
            <person name="Mcgee K."/>
            <person name="Jones D."/>
            <person name="Wendel J."/>
            <person name="Stelly D."/>
            <person name="Grimwood J."/>
            <person name="Schmutz J."/>
        </authorList>
    </citation>
    <scope>NUCLEOTIDE SEQUENCE [LARGE SCALE GENOMIC DNA]</scope>
    <source>
        <strain evidence="2">7179.01</strain>
    </source>
</reference>
<sequence length="190" mass="20774">MTSQCVQWKCTISLVVFNFNVTGEGKIRWPKLAISFVVSDVDPEPRFIISFSSHGLNNNARNRDPIIFNSTVGGSSVYNYENNSELGGSEQGLLSGNEEFETGSENDRPLDGNPDKGIELGGENNGGVSERYKIYVANKDDDDLDSLENSMANEEESGGVDVPVAQVSMDDEVLFSQLSTKTFSLEVESK</sequence>
<gene>
    <name evidence="2" type="ORF">ES332_A12G238700v1</name>
</gene>
<dbReference type="Proteomes" id="UP000322667">
    <property type="component" value="Chromosome A12"/>
</dbReference>
<keyword evidence="3" id="KW-1185">Reference proteome</keyword>
<feature type="compositionally biased region" description="Basic and acidic residues" evidence="1">
    <location>
        <begin position="105"/>
        <end position="118"/>
    </location>
</feature>
<dbReference type="EMBL" id="CM017621">
    <property type="protein sequence ID" value="TYH97368.1"/>
    <property type="molecule type" value="Genomic_DNA"/>
</dbReference>